<dbReference type="Proteomes" id="UP001596166">
    <property type="component" value="Unassembled WGS sequence"/>
</dbReference>
<dbReference type="PANTHER" id="PTHR43130:SF2">
    <property type="entry name" value="DJ-1_PFPI DOMAIN-CONTAINING PROTEIN"/>
    <property type="match status" value="1"/>
</dbReference>
<feature type="domain" description="DJ-1/PfpI" evidence="2">
    <location>
        <begin position="60"/>
        <end position="224"/>
    </location>
</feature>
<dbReference type="InterPro" id="IPR002818">
    <property type="entry name" value="DJ-1/PfpI"/>
</dbReference>
<evidence type="ECO:0000313" key="3">
    <source>
        <dbReference type="EMBL" id="MFC5357791.1"/>
    </source>
</evidence>
<dbReference type="Pfam" id="PF01965">
    <property type="entry name" value="DJ-1_PfpI"/>
    <property type="match status" value="1"/>
</dbReference>
<reference evidence="4" key="1">
    <citation type="journal article" date="2019" name="Int. J. Syst. Evol. Microbiol.">
        <title>The Global Catalogue of Microorganisms (GCM) 10K type strain sequencing project: providing services to taxonomists for standard genome sequencing and annotation.</title>
        <authorList>
            <consortium name="The Broad Institute Genomics Platform"/>
            <consortium name="The Broad Institute Genome Sequencing Center for Infectious Disease"/>
            <person name="Wu L."/>
            <person name="Ma J."/>
        </authorList>
    </citation>
    <scope>NUCLEOTIDE SEQUENCE [LARGE SCALE GENOMIC DNA]</scope>
    <source>
        <strain evidence="4">CCUG 58760</strain>
    </source>
</reference>
<organism evidence="3 4">
    <name type="scientific">Azospirillum himalayense</name>
    <dbReference type="NCBI Taxonomy" id="654847"/>
    <lineage>
        <taxon>Bacteria</taxon>
        <taxon>Pseudomonadati</taxon>
        <taxon>Pseudomonadota</taxon>
        <taxon>Alphaproteobacteria</taxon>
        <taxon>Rhodospirillales</taxon>
        <taxon>Azospirillaceae</taxon>
        <taxon>Azospirillum</taxon>
    </lineage>
</organism>
<dbReference type="PANTHER" id="PTHR43130">
    <property type="entry name" value="ARAC-FAMILY TRANSCRIPTIONAL REGULATOR"/>
    <property type="match status" value="1"/>
</dbReference>
<dbReference type="EMBL" id="JBHSLC010000049">
    <property type="protein sequence ID" value="MFC5357791.1"/>
    <property type="molecule type" value="Genomic_DNA"/>
</dbReference>
<accession>A0ABW0GAC1</accession>
<dbReference type="Gene3D" id="3.40.50.880">
    <property type="match status" value="1"/>
</dbReference>
<sequence length="377" mass="40590">MRARITKIPRAISIAFFIGSVAVASMWPDALARAEVPQGGNANFNIPVHSARFSRQKPIVAVVAENSFTELTDYVIPFGVLSASGTASVFALATQQGPVQLFPALKVQPQATTAQFDARFPEGADFVIVPAVHRVDDATLIAWIRSQAEKGATIVGVCDGVWVVANAGLLHGKSAVGHWYSIDDLKAKFPETHFLRNRRYLADGNIVTTTGVTASIPVSIALVEAIAGRERAAAVAQHLGIKDWGASHRGEGFSLTLSSIVTAATNWLAFWLHEDIEIPVTHGTDEIALALAADAYSRTYRSAAYAQSTTSEPITTRYGLAVLPERVVGLNRGSRTVELPVNVPAALMLDETLRRIRNTYGAATEDFVSLQMEYPKP</sequence>
<evidence type="ECO:0000259" key="2">
    <source>
        <dbReference type="Pfam" id="PF01965"/>
    </source>
</evidence>
<comment type="caution">
    <text evidence="3">The sequence shown here is derived from an EMBL/GenBank/DDBJ whole genome shotgun (WGS) entry which is preliminary data.</text>
</comment>
<name>A0ABW0GAC1_9PROT</name>
<feature type="signal peptide" evidence="1">
    <location>
        <begin position="1"/>
        <end position="24"/>
    </location>
</feature>
<dbReference type="SUPFAM" id="SSF52317">
    <property type="entry name" value="Class I glutamine amidotransferase-like"/>
    <property type="match status" value="1"/>
</dbReference>
<dbReference type="InterPro" id="IPR029062">
    <property type="entry name" value="Class_I_gatase-like"/>
</dbReference>
<keyword evidence="1" id="KW-0732">Signal</keyword>
<evidence type="ECO:0000256" key="1">
    <source>
        <dbReference type="SAM" id="SignalP"/>
    </source>
</evidence>
<keyword evidence="4" id="KW-1185">Reference proteome</keyword>
<protein>
    <submittedName>
        <fullName evidence="3">DJ-1/PfpI family protein</fullName>
    </submittedName>
</protein>
<feature type="chain" id="PRO_5045928010" evidence="1">
    <location>
        <begin position="25"/>
        <end position="377"/>
    </location>
</feature>
<dbReference type="InterPro" id="IPR052158">
    <property type="entry name" value="INH-QAR"/>
</dbReference>
<proteinExistence type="predicted"/>
<evidence type="ECO:0000313" key="4">
    <source>
        <dbReference type="Proteomes" id="UP001596166"/>
    </source>
</evidence>
<gene>
    <name evidence="3" type="ORF">ACFPMG_22560</name>
</gene>